<protein>
    <submittedName>
        <fullName evidence="9">Uncharacterized protein</fullName>
    </submittedName>
</protein>
<keyword evidence="4" id="KW-0813">Transport</keyword>
<keyword evidence="4" id="KW-0653">Protein transport</keyword>
<dbReference type="AlphaFoldDB" id="A0A914QG16"/>
<dbReference type="Gene3D" id="1.20.1250.20">
    <property type="entry name" value="MFS general substrate transporter like domains"/>
    <property type="match status" value="1"/>
</dbReference>
<keyword evidence="3 7" id="KW-0812">Transmembrane</keyword>
<dbReference type="Pfam" id="PF00854">
    <property type="entry name" value="PTR2"/>
    <property type="match status" value="1"/>
</dbReference>
<dbReference type="PANTHER" id="PTHR11654">
    <property type="entry name" value="OLIGOPEPTIDE TRANSPORTER-RELATED"/>
    <property type="match status" value="1"/>
</dbReference>
<dbReference type="GO" id="GO:0016020">
    <property type="term" value="C:membrane"/>
    <property type="evidence" value="ECO:0007669"/>
    <property type="project" value="UniProtKB-SubCell"/>
</dbReference>
<keyword evidence="6 7" id="KW-0472">Membrane</keyword>
<evidence type="ECO:0000256" key="4">
    <source>
        <dbReference type="ARBA" id="ARBA00022856"/>
    </source>
</evidence>
<feature type="transmembrane region" description="Helical" evidence="7">
    <location>
        <begin position="67"/>
        <end position="87"/>
    </location>
</feature>
<dbReference type="WBParaSite" id="PDA_v2.g28391.t1">
    <property type="protein sequence ID" value="PDA_v2.g28391.t1"/>
    <property type="gene ID" value="PDA_v2.g28391"/>
</dbReference>
<evidence type="ECO:0000313" key="8">
    <source>
        <dbReference type="Proteomes" id="UP000887578"/>
    </source>
</evidence>
<evidence type="ECO:0000256" key="6">
    <source>
        <dbReference type="ARBA" id="ARBA00023136"/>
    </source>
</evidence>
<dbReference type="GO" id="GO:0022857">
    <property type="term" value="F:transmembrane transporter activity"/>
    <property type="evidence" value="ECO:0007669"/>
    <property type="project" value="InterPro"/>
</dbReference>
<feature type="transmembrane region" description="Helical" evidence="7">
    <location>
        <begin position="99"/>
        <end position="121"/>
    </location>
</feature>
<reference evidence="9" key="1">
    <citation type="submission" date="2022-11" db="UniProtKB">
        <authorList>
            <consortium name="WormBaseParasite"/>
        </authorList>
    </citation>
    <scope>IDENTIFICATION</scope>
</reference>
<evidence type="ECO:0000256" key="5">
    <source>
        <dbReference type="ARBA" id="ARBA00022989"/>
    </source>
</evidence>
<proteinExistence type="inferred from homology"/>
<comment type="subcellular location">
    <subcellularLocation>
        <location evidence="1">Membrane</location>
        <topology evidence="1">Multi-pass membrane protein</topology>
    </subcellularLocation>
</comment>
<evidence type="ECO:0000256" key="1">
    <source>
        <dbReference type="ARBA" id="ARBA00004141"/>
    </source>
</evidence>
<evidence type="ECO:0000256" key="7">
    <source>
        <dbReference type="SAM" id="Phobius"/>
    </source>
</evidence>
<keyword evidence="5 7" id="KW-1133">Transmembrane helix</keyword>
<evidence type="ECO:0000313" key="9">
    <source>
        <dbReference type="WBParaSite" id="PDA_v2.g28391.t1"/>
    </source>
</evidence>
<evidence type="ECO:0000256" key="2">
    <source>
        <dbReference type="ARBA" id="ARBA00005982"/>
    </source>
</evidence>
<dbReference type="InterPro" id="IPR000109">
    <property type="entry name" value="POT_fam"/>
</dbReference>
<dbReference type="GO" id="GO:0015833">
    <property type="term" value="P:peptide transport"/>
    <property type="evidence" value="ECO:0007669"/>
    <property type="project" value="UniProtKB-KW"/>
</dbReference>
<dbReference type="InterPro" id="IPR036259">
    <property type="entry name" value="MFS_trans_sf"/>
</dbReference>
<name>A0A914QG16_9BILA</name>
<sequence>MHSLAKSEVTQKSLTAEQLNITSTGQYISIMEQGGVFIAVFTGSYKNPSLTINQIVPSNTVNILWQIPQYILITLAEVLFAISGNEFAYSQAPPSMKAVVYALWMCTGAIGDLIIIVIALFDIFQDIAMQCFVYAGIKNFCGLFQKKMLKGNF</sequence>
<comment type="similarity">
    <text evidence="2">Belongs to the major facilitator superfamily. Proton-dependent oligopeptide transporter (POT/PTR) (TC 2.A.17) family.</text>
</comment>
<dbReference type="Proteomes" id="UP000887578">
    <property type="component" value="Unplaced"/>
</dbReference>
<evidence type="ECO:0000256" key="3">
    <source>
        <dbReference type="ARBA" id="ARBA00022692"/>
    </source>
</evidence>
<keyword evidence="8" id="KW-1185">Reference proteome</keyword>
<organism evidence="8 9">
    <name type="scientific">Panagrolaimus davidi</name>
    <dbReference type="NCBI Taxonomy" id="227884"/>
    <lineage>
        <taxon>Eukaryota</taxon>
        <taxon>Metazoa</taxon>
        <taxon>Ecdysozoa</taxon>
        <taxon>Nematoda</taxon>
        <taxon>Chromadorea</taxon>
        <taxon>Rhabditida</taxon>
        <taxon>Tylenchina</taxon>
        <taxon>Panagrolaimomorpha</taxon>
        <taxon>Panagrolaimoidea</taxon>
        <taxon>Panagrolaimidae</taxon>
        <taxon>Panagrolaimus</taxon>
    </lineage>
</organism>
<accession>A0A914QG16</accession>
<keyword evidence="4" id="KW-0571">Peptide transport</keyword>